<comment type="caution">
    <text evidence="2">The sequence shown here is derived from an EMBL/GenBank/DDBJ whole genome shotgun (WGS) entry which is preliminary data.</text>
</comment>
<evidence type="ECO:0000313" key="3">
    <source>
        <dbReference type="Proteomes" id="UP000241771"/>
    </source>
</evidence>
<organism evidence="2 3">
    <name type="scientific">Photobacterium sanctipauli</name>
    <dbReference type="NCBI Taxonomy" id="1342794"/>
    <lineage>
        <taxon>Bacteria</taxon>
        <taxon>Pseudomonadati</taxon>
        <taxon>Pseudomonadota</taxon>
        <taxon>Gammaproteobacteria</taxon>
        <taxon>Vibrionales</taxon>
        <taxon>Vibrionaceae</taxon>
        <taxon>Photobacterium</taxon>
    </lineage>
</organism>
<keyword evidence="3" id="KW-1185">Reference proteome</keyword>
<dbReference type="AlphaFoldDB" id="A0A2T3NTL6"/>
<name>A0A2T3NTL6_9GAMM</name>
<proteinExistence type="predicted"/>
<keyword evidence="1" id="KW-0472">Membrane</keyword>
<accession>A0A2T3NTL6</accession>
<dbReference type="RefSeq" id="WP_107272016.1">
    <property type="nucleotide sequence ID" value="NZ_PYMA01000006.1"/>
</dbReference>
<dbReference type="EMBL" id="PYMA01000006">
    <property type="protein sequence ID" value="PSW19589.1"/>
    <property type="molecule type" value="Genomic_DNA"/>
</dbReference>
<sequence length="75" mass="8613">MNRISFLLFCILGCVCIAVLQISDMLISQHSVATFLLEWAALDLIWLVILTIGVHHYRVHKQATNQVDKYKKTMP</sequence>
<reference evidence="2 3" key="1">
    <citation type="submission" date="2018-01" db="EMBL/GenBank/DDBJ databases">
        <title>Whole genome sequencing of Histamine producing bacteria.</title>
        <authorList>
            <person name="Butler K."/>
        </authorList>
    </citation>
    <scope>NUCLEOTIDE SEQUENCE [LARGE SCALE GENOMIC DNA]</scope>
    <source>
        <strain evidence="2 3">DSM 100436</strain>
    </source>
</reference>
<evidence type="ECO:0000256" key="1">
    <source>
        <dbReference type="SAM" id="Phobius"/>
    </source>
</evidence>
<feature type="transmembrane region" description="Helical" evidence="1">
    <location>
        <begin position="36"/>
        <end position="54"/>
    </location>
</feature>
<keyword evidence="1" id="KW-0812">Transmembrane</keyword>
<gene>
    <name evidence="2" type="ORF">C9I98_11800</name>
</gene>
<keyword evidence="1" id="KW-1133">Transmembrane helix</keyword>
<evidence type="ECO:0000313" key="2">
    <source>
        <dbReference type="EMBL" id="PSW19589.1"/>
    </source>
</evidence>
<protein>
    <submittedName>
        <fullName evidence="2">Uncharacterized protein</fullName>
    </submittedName>
</protein>
<dbReference type="Proteomes" id="UP000241771">
    <property type="component" value="Unassembled WGS sequence"/>
</dbReference>